<dbReference type="RefSeq" id="WP_105741245.1">
    <property type="nucleotide sequence ID" value="NZ_PVBR01000004.1"/>
</dbReference>
<dbReference type="GO" id="GO:0071555">
    <property type="term" value="P:cell wall organization"/>
    <property type="evidence" value="ECO:0007669"/>
    <property type="project" value="UniProtKB-KW"/>
</dbReference>
<dbReference type="InterPro" id="IPR036908">
    <property type="entry name" value="RlpA-like_sf"/>
</dbReference>
<gene>
    <name evidence="7" type="ORF">C5748_07190</name>
</gene>
<evidence type="ECO:0000313" key="7">
    <source>
        <dbReference type="EMBL" id="PRD44359.1"/>
    </source>
</evidence>
<dbReference type="CDD" id="cd14485">
    <property type="entry name" value="mltA_like_LT_A"/>
    <property type="match status" value="1"/>
</dbReference>
<evidence type="ECO:0000313" key="8">
    <source>
        <dbReference type="Proteomes" id="UP000239434"/>
    </source>
</evidence>
<organism evidence="7 8">
    <name type="scientific">Phyllobacterium phragmitis</name>
    <dbReference type="NCBI Taxonomy" id="2670329"/>
    <lineage>
        <taxon>Bacteria</taxon>
        <taxon>Pseudomonadati</taxon>
        <taxon>Pseudomonadota</taxon>
        <taxon>Alphaproteobacteria</taxon>
        <taxon>Hyphomicrobiales</taxon>
        <taxon>Phyllobacteriaceae</taxon>
        <taxon>Phyllobacterium</taxon>
    </lineage>
</organism>
<dbReference type="Gene3D" id="2.40.40.10">
    <property type="entry name" value="RlpA-like domain"/>
    <property type="match status" value="1"/>
</dbReference>
<dbReference type="Proteomes" id="UP000239434">
    <property type="component" value="Unassembled WGS sequence"/>
</dbReference>
<dbReference type="GO" id="GO:0009253">
    <property type="term" value="P:peptidoglycan catabolic process"/>
    <property type="evidence" value="ECO:0007669"/>
    <property type="project" value="TreeGrafter"/>
</dbReference>
<dbReference type="GO" id="GO:0009254">
    <property type="term" value="P:peptidoglycan turnover"/>
    <property type="evidence" value="ECO:0007669"/>
    <property type="project" value="InterPro"/>
</dbReference>
<dbReference type="SMART" id="SM00925">
    <property type="entry name" value="MltA"/>
    <property type="match status" value="1"/>
</dbReference>
<feature type="domain" description="Lytic transglycosylase MltA" evidence="6">
    <location>
        <begin position="104"/>
        <end position="261"/>
    </location>
</feature>
<accession>A0A2S9IUZ7</accession>
<dbReference type="EC" id="4.2.2.n1" evidence="2"/>
<comment type="catalytic activity">
    <reaction evidence="1">
        <text>Exolytic cleavage of the (1-&gt;4)-beta-glycosidic linkage between N-acetylmuramic acid (MurNAc) and N-acetylglucosamine (GlcNAc) residues in peptidoglycan, from either the reducing or the non-reducing ends of the peptidoglycan chains, with concomitant formation of a 1,6-anhydrobond in the MurNAc residue.</text>
        <dbReference type="EC" id="4.2.2.n1"/>
    </reaction>
</comment>
<dbReference type="PIRSF" id="PIRSF019422">
    <property type="entry name" value="MltA"/>
    <property type="match status" value="1"/>
</dbReference>
<dbReference type="Gene3D" id="2.40.240.50">
    <property type="entry name" value="Barwin-like endoglucanases"/>
    <property type="match status" value="1"/>
</dbReference>
<dbReference type="GO" id="GO:0019867">
    <property type="term" value="C:outer membrane"/>
    <property type="evidence" value="ECO:0007669"/>
    <property type="project" value="InterPro"/>
</dbReference>
<evidence type="ECO:0000256" key="2">
    <source>
        <dbReference type="ARBA" id="ARBA00012587"/>
    </source>
</evidence>
<dbReference type="InterPro" id="IPR010611">
    <property type="entry name" value="3D_dom"/>
</dbReference>
<protein>
    <recommendedName>
        <fullName evidence="2">peptidoglycan lytic exotransglycosylase</fullName>
        <ecNumber evidence="2">4.2.2.n1</ecNumber>
    </recommendedName>
    <alternativeName>
        <fullName evidence="5">Murein hydrolase A</fullName>
    </alternativeName>
</protein>
<sequence length="370" mass="40771">MLSRLFRPVTYADCPGWAEDDHAAAFAAFRRSASRVLEKPYRSGSLGITFESLAPVFAAARERSADATGDGRAARYFFETHFLACLLQPESGENGFVTGFYEPEIAASPVKTDGFCIPVHRKPDDLIELDDRSRPAHIDPSFAFARQSENGLMQYHDRRAIETGALDGQNLEIAYVEDRVDAFFAHVQGAARLNMPDGTLRRITYAAKSGHPFTGPGRILIELGELPERDVTMQSIRAWFRKNPHRIDEILRRNRSYIFFREAPVEEPELGPIAAAKVPLTPGRSIAVDRLLHTFGTPFFIDAPDLQAFDRGSTAGFRRLMIAQDTGSAIVGPARGDLFAGSGDAAGEIAGVIRNRADFYALVPRALIEG</sequence>
<dbReference type="InterPro" id="IPR026044">
    <property type="entry name" value="MltA"/>
</dbReference>
<dbReference type="CDD" id="cd14668">
    <property type="entry name" value="mlta_B"/>
    <property type="match status" value="1"/>
</dbReference>
<dbReference type="AlphaFoldDB" id="A0A2S9IUZ7"/>
<dbReference type="PANTHER" id="PTHR30124:SF0">
    <property type="entry name" value="MEMBRANE-BOUND LYTIC MUREIN TRANSGLYCOSYLASE A"/>
    <property type="match status" value="1"/>
</dbReference>
<dbReference type="GO" id="GO:0008933">
    <property type="term" value="F:peptidoglycan lytic transglycosylase activity"/>
    <property type="evidence" value="ECO:0007669"/>
    <property type="project" value="TreeGrafter"/>
</dbReference>
<evidence type="ECO:0000256" key="5">
    <source>
        <dbReference type="ARBA" id="ARBA00030918"/>
    </source>
</evidence>
<dbReference type="SUPFAM" id="SSF50685">
    <property type="entry name" value="Barwin-like endoglucanases"/>
    <property type="match status" value="1"/>
</dbReference>
<dbReference type="GO" id="GO:0004553">
    <property type="term" value="F:hydrolase activity, hydrolyzing O-glycosyl compounds"/>
    <property type="evidence" value="ECO:0007669"/>
    <property type="project" value="InterPro"/>
</dbReference>
<dbReference type="InterPro" id="IPR005300">
    <property type="entry name" value="MltA_B"/>
</dbReference>
<keyword evidence="3" id="KW-0456">Lyase</keyword>
<evidence type="ECO:0000256" key="1">
    <source>
        <dbReference type="ARBA" id="ARBA00001420"/>
    </source>
</evidence>
<keyword evidence="8" id="KW-1185">Reference proteome</keyword>
<name>A0A2S9IUZ7_9HYPH</name>
<evidence type="ECO:0000256" key="4">
    <source>
        <dbReference type="ARBA" id="ARBA00023316"/>
    </source>
</evidence>
<dbReference type="Pfam" id="PF03562">
    <property type="entry name" value="MltA"/>
    <property type="match status" value="1"/>
</dbReference>
<keyword evidence="4" id="KW-0961">Cell wall biogenesis/degradation</keyword>
<dbReference type="PANTHER" id="PTHR30124">
    <property type="entry name" value="MEMBRANE-BOUND LYTIC MUREIN TRANSGLYCOSYLASE A"/>
    <property type="match status" value="1"/>
</dbReference>
<comment type="caution">
    <text evidence="7">The sequence shown here is derived from an EMBL/GenBank/DDBJ whole genome shotgun (WGS) entry which is preliminary data.</text>
</comment>
<proteinExistence type="predicted"/>
<evidence type="ECO:0000259" key="6">
    <source>
        <dbReference type="SMART" id="SM00925"/>
    </source>
</evidence>
<dbReference type="EMBL" id="PVBR01000004">
    <property type="protein sequence ID" value="PRD44359.1"/>
    <property type="molecule type" value="Genomic_DNA"/>
</dbReference>
<dbReference type="Pfam" id="PF06725">
    <property type="entry name" value="3D"/>
    <property type="match status" value="1"/>
</dbReference>
<reference evidence="7 8" key="1">
    <citation type="submission" date="2018-02" db="EMBL/GenBank/DDBJ databases">
        <title>The draft genome of Phyllobacterium sp. 1N-3.</title>
        <authorList>
            <person name="Liu L."/>
            <person name="Li L."/>
            <person name="Zhang X."/>
            <person name="Wang T."/>
            <person name="Liang L."/>
        </authorList>
    </citation>
    <scope>NUCLEOTIDE SEQUENCE [LARGE SCALE GENOMIC DNA]</scope>
    <source>
        <strain evidence="7 8">1N-3</strain>
    </source>
</reference>
<evidence type="ECO:0000256" key="3">
    <source>
        <dbReference type="ARBA" id="ARBA00023239"/>
    </source>
</evidence>